<reference evidence="7" key="1">
    <citation type="submission" date="2016-10" db="EMBL/GenBank/DDBJ databases">
        <authorList>
            <person name="Varghese N."/>
        </authorList>
    </citation>
    <scope>NUCLEOTIDE SEQUENCE [LARGE SCALE GENOMIC DNA]</scope>
    <source>
        <strain evidence="7">DSM 17980</strain>
    </source>
</reference>
<dbReference type="PANTHER" id="PTHR46112:SF3">
    <property type="entry name" value="AMINOPEPTIDASE YPDF"/>
    <property type="match status" value="1"/>
</dbReference>
<dbReference type="SUPFAM" id="SSF53092">
    <property type="entry name" value="Creatinase/prolidase N-terminal domain"/>
    <property type="match status" value="1"/>
</dbReference>
<dbReference type="STRING" id="392015.SAMN05421543_101331"/>
<dbReference type="InterPro" id="IPR000994">
    <property type="entry name" value="Pept_M24"/>
</dbReference>
<keyword evidence="7" id="KW-1185">Reference proteome</keyword>
<evidence type="ECO:0000259" key="5">
    <source>
        <dbReference type="Pfam" id="PF01321"/>
    </source>
</evidence>
<feature type="domain" description="Peptidase M24" evidence="4">
    <location>
        <begin position="145"/>
        <end position="347"/>
    </location>
</feature>
<protein>
    <submittedName>
        <fullName evidence="6">Xaa-Pro dipeptidase</fullName>
    </submittedName>
</protein>
<feature type="domain" description="Creatinase N-terminal" evidence="5">
    <location>
        <begin position="9"/>
        <end position="136"/>
    </location>
</feature>
<dbReference type="Pfam" id="PF00557">
    <property type="entry name" value="Peptidase_M24"/>
    <property type="match status" value="1"/>
</dbReference>
<comment type="similarity">
    <text evidence="3">Belongs to the peptidase M24B family.</text>
</comment>
<sequence>MTSGPWSDRRQRLCQELARAGVEAALLTSRPNVYYLTGVWLATGERASALIVRPDRDPVWVVHEMFAQEVTSADVRIVLWKDGEDAHRLIQEQVGQAARVAVDGGWEARHLMAWMALRPGLPLPVSADGMMAKLRSRKDAEELDCLARASAMADEVVKALAADLRAGDTEAVLAERLATLWRQAGSEGMSFPPIVAAGPNGAAPHHEPGGSQVTAGTTVIVDTGGVYRHYVSDITRTYIVGEPTEEMRRVYACVLAAQEVGIQAAKPGVTLGEVDAAVRRYITDAGYGPYFTHRTGHGVGLDVHEEPYVVGGNDQVLEPGMVMSIEPGIYLPGRFGVRIEDLVVIEETGARSLNRAPKHWEAVCLPLGE</sequence>
<evidence type="ECO:0000256" key="2">
    <source>
        <dbReference type="ARBA" id="ARBA00022801"/>
    </source>
</evidence>
<dbReference type="InterPro" id="IPR000587">
    <property type="entry name" value="Creatinase_N"/>
</dbReference>
<dbReference type="Gene3D" id="3.90.230.10">
    <property type="entry name" value="Creatinase/methionine aminopeptidase superfamily"/>
    <property type="match status" value="1"/>
</dbReference>
<dbReference type="CDD" id="cd01092">
    <property type="entry name" value="APP-like"/>
    <property type="match status" value="1"/>
</dbReference>
<dbReference type="PROSITE" id="PS00491">
    <property type="entry name" value="PROLINE_PEPTIDASE"/>
    <property type="match status" value="1"/>
</dbReference>
<dbReference type="AlphaFoldDB" id="A0A1I7FLW1"/>
<evidence type="ECO:0000256" key="1">
    <source>
        <dbReference type="ARBA" id="ARBA00022723"/>
    </source>
</evidence>
<name>A0A1I7FLW1_9BACL</name>
<dbReference type="Proteomes" id="UP000183508">
    <property type="component" value="Unassembled WGS sequence"/>
</dbReference>
<dbReference type="RefSeq" id="WP_074949270.1">
    <property type="nucleotide sequence ID" value="NZ_FPBV01000001.1"/>
</dbReference>
<dbReference type="eggNOG" id="COG0006">
    <property type="taxonomic scope" value="Bacteria"/>
</dbReference>
<dbReference type="OrthoDB" id="9806388at2"/>
<evidence type="ECO:0000256" key="3">
    <source>
        <dbReference type="RuleBase" id="RU000590"/>
    </source>
</evidence>
<keyword evidence="2" id="KW-0378">Hydrolase</keyword>
<dbReference type="GO" id="GO:0046872">
    <property type="term" value="F:metal ion binding"/>
    <property type="evidence" value="ECO:0007669"/>
    <property type="project" value="UniProtKB-KW"/>
</dbReference>
<evidence type="ECO:0000259" key="4">
    <source>
        <dbReference type="Pfam" id="PF00557"/>
    </source>
</evidence>
<proteinExistence type="inferred from homology"/>
<dbReference type="Gene3D" id="3.40.350.10">
    <property type="entry name" value="Creatinase/prolidase N-terminal domain"/>
    <property type="match status" value="1"/>
</dbReference>
<dbReference type="InterPro" id="IPR029149">
    <property type="entry name" value="Creatin/AminoP/Spt16_N"/>
</dbReference>
<organism evidence="6 7">
    <name type="scientific">Alicyclobacillus macrosporangiidus</name>
    <dbReference type="NCBI Taxonomy" id="392015"/>
    <lineage>
        <taxon>Bacteria</taxon>
        <taxon>Bacillati</taxon>
        <taxon>Bacillota</taxon>
        <taxon>Bacilli</taxon>
        <taxon>Bacillales</taxon>
        <taxon>Alicyclobacillaceae</taxon>
        <taxon>Alicyclobacillus</taxon>
    </lineage>
</organism>
<dbReference type="SUPFAM" id="SSF55920">
    <property type="entry name" value="Creatinase/aminopeptidase"/>
    <property type="match status" value="1"/>
</dbReference>
<dbReference type="Pfam" id="PF01321">
    <property type="entry name" value="Creatinase_N"/>
    <property type="match status" value="1"/>
</dbReference>
<accession>A0A1I7FLW1</accession>
<dbReference type="InterPro" id="IPR050659">
    <property type="entry name" value="Peptidase_M24B"/>
</dbReference>
<dbReference type="InterPro" id="IPR001131">
    <property type="entry name" value="Peptidase_M24B_aminopep-P_CS"/>
</dbReference>
<evidence type="ECO:0000313" key="6">
    <source>
        <dbReference type="EMBL" id="SFU37128.1"/>
    </source>
</evidence>
<evidence type="ECO:0000313" key="7">
    <source>
        <dbReference type="Proteomes" id="UP000183508"/>
    </source>
</evidence>
<gene>
    <name evidence="6" type="ORF">SAMN05421543_101331</name>
</gene>
<dbReference type="PANTHER" id="PTHR46112">
    <property type="entry name" value="AMINOPEPTIDASE"/>
    <property type="match status" value="1"/>
</dbReference>
<keyword evidence="1 3" id="KW-0479">Metal-binding</keyword>
<dbReference type="EMBL" id="FPBV01000001">
    <property type="protein sequence ID" value="SFU37128.1"/>
    <property type="molecule type" value="Genomic_DNA"/>
</dbReference>
<dbReference type="GO" id="GO:0016787">
    <property type="term" value="F:hydrolase activity"/>
    <property type="evidence" value="ECO:0007669"/>
    <property type="project" value="UniProtKB-KW"/>
</dbReference>
<dbReference type="InterPro" id="IPR036005">
    <property type="entry name" value="Creatinase/aminopeptidase-like"/>
</dbReference>